<sequence>MLDVNIDFGDISVSRIEKVDLPQIEMCMELEKQFLGGIDNLDELSERFWESYISECEFFLKVNKREKLIGILKGRMEFKNPNEVWIWFFYLNNNYKDTDLGSKIIKELIKYFSEEYGTDIFFTRVARNDSLNISFWKEVGFETVRMVKNFYRIDNEYVDMLIMKKILTSNKFNTI</sequence>
<gene>
    <name evidence="2" type="ORF">P8V03_01730</name>
</gene>
<proteinExistence type="predicted"/>
<dbReference type="Proteomes" id="UP001281656">
    <property type="component" value="Unassembled WGS sequence"/>
</dbReference>
<evidence type="ECO:0000259" key="1">
    <source>
        <dbReference type="PROSITE" id="PS51186"/>
    </source>
</evidence>
<dbReference type="RefSeq" id="WP_318796550.1">
    <property type="nucleotide sequence ID" value="NZ_JARUJP010000001.1"/>
</dbReference>
<dbReference type="InterPro" id="IPR000182">
    <property type="entry name" value="GNAT_dom"/>
</dbReference>
<reference evidence="2 3" key="1">
    <citation type="submission" date="2023-04" db="EMBL/GenBank/DDBJ databases">
        <title>Clostridium tannerae sp. nov., isolated from the fecal material of an alpaca.</title>
        <authorList>
            <person name="Miller S."/>
            <person name="Hendry M."/>
            <person name="King J."/>
            <person name="Sankaranarayanan K."/>
            <person name="Lawson P.A."/>
        </authorList>
    </citation>
    <scope>NUCLEOTIDE SEQUENCE [LARGE SCALE GENOMIC DNA]</scope>
    <source>
        <strain evidence="2 3">A1-XYC3</strain>
    </source>
</reference>
<dbReference type="SUPFAM" id="SSF55729">
    <property type="entry name" value="Acyl-CoA N-acyltransferases (Nat)"/>
    <property type="match status" value="1"/>
</dbReference>
<protein>
    <submittedName>
        <fullName evidence="2">GNAT family N-acetyltransferase</fullName>
        <ecNumber evidence="2">2.3.1.-</ecNumber>
    </submittedName>
</protein>
<dbReference type="PROSITE" id="PS51186">
    <property type="entry name" value="GNAT"/>
    <property type="match status" value="1"/>
</dbReference>
<keyword evidence="2" id="KW-0808">Transferase</keyword>
<dbReference type="GO" id="GO:0016746">
    <property type="term" value="F:acyltransferase activity"/>
    <property type="evidence" value="ECO:0007669"/>
    <property type="project" value="UniProtKB-KW"/>
</dbReference>
<keyword evidence="2" id="KW-0012">Acyltransferase</keyword>
<evidence type="ECO:0000313" key="3">
    <source>
        <dbReference type="Proteomes" id="UP001281656"/>
    </source>
</evidence>
<comment type="caution">
    <text evidence="2">The sequence shown here is derived from an EMBL/GenBank/DDBJ whole genome shotgun (WGS) entry which is preliminary data.</text>
</comment>
<dbReference type="EMBL" id="JARUJP010000001">
    <property type="protein sequence ID" value="MDW8799872.1"/>
    <property type="molecule type" value="Genomic_DNA"/>
</dbReference>
<evidence type="ECO:0000313" key="2">
    <source>
        <dbReference type="EMBL" id="MDW8799872.1"/>
    </source>
</evidence>
<organism evidence="2 3">
    <name type="scientific">Clostridium tanneri</name>
    <dbReference type="NCBI Taxonomy" id="3037988"/>
    <lineage>
        <taxon>Bacteria</taxon>
        <taxon>Bacillati</taxon>
        <taxon>Bacillota</taxon>
        <taxon>Clostridia</taxon>
        <taxon>Eubacteriales</taxon>
        <taxon>Clostridiaceae</taxon>
        <taxon>Clostridium</taxon>
    </lineage>
</organism>
<keyword evidence="3" id="KW-1185">Reference proteome</keyword>
<dbReference type="EC" id="2.3.1.-" evidence="2"/>
<accession>A0ABU4JP29</accession>
<dbReference type="Gene3D" id="3.40.630.30">
    <property type="match status" value="1"/>
</dbReference>
<feature type="domain" description="N-acetyltransferase" evidence="1">
    <location>
        <begin position="14"/>
        <end position="168"/>
    </location>
</feature>
<dbReference type="InterPro" id="IPR016181">
    <property type="entry name" value="Acyl_CoA_acyltransferase"/>
</dbReference>
<name>A0ABU4JP29_9CLOT</name>
<dbReference type="Pfam" id="PF13420">
    <property type="entry name" value="Acetyltransf_4"/>
    <property type="match status" value="1"/>
</dbReference>